<dbReference type="InterPro" id="IPR011486">
    <property type="entry name" value="BBP2"/>
</dbReference>
<dbReference type="OrthoDB" id="1114561at2"/>
<dbReference type="Pfam" id="PF07642">
    <property type="entry name" value="BBP2"/>
    <property type="match status" value="1"/>
</dbReference>
<evidence type="ECO:0000313" key="3">
    <source>
        <dbReference type="Proteomes" id="UP000261284"/>
    </source>
</evidence>
<organism evidence="2 3">
    <name type="scientific">Deminuibacter soli</name>
    <dbReference type="NCBI Taxonomy" id="2291815"/>
    <lineage>
        <taxon>Bacteria</taxon>
        <taxon>Pseudomonadati</taxon>
        <taxon>Bacteroidota</taxon>
        <taxon>Chitinophagia</taxon>
        <taxon>Chitinophagales</taxon>
        <taxon>Chitinophagaceae</taxon>
        <taxon>Deminuibacter</taxon>
    </lineage>
</organism>
<gene>
    <name evidence="2" type="ORF">DXN05_12785</name>
</gene>
<feature type="signal peptide" evidence="1">
    <location>
        <begin position="1"/>
        <end position="20"/>
    </location>
</feature>
<sequence length="352" mass="39165">MLQKLFATGLVLCACNAAFSQDSTKTPALEISGSVDTYYKYDFAKTSANNYTSFTKSHNSFELGMASLKFEYKTGKTEMVADLGFGNRAKEFSYNDDGITAAVKQLYISYLPTSWLKLTAGSWYTHIGYEVADAYANRNYSMSYLFSNGPFFHTGVKADITSGKSTFMIGLTNPPDRKTVPDDLYRKLSVIAQYSYQVSDNVKATFGYVNWRGADTSKGSQYDVVITGTVNKHFNLAVNGSLATRKMYEGSDKFTSNKNWWGTALYLNYDANDLFGLTLREEYFDDKNSTASAQLNGHVLASTLSGHFTFHSLTFIPEIRIEHSNNSDMFVKSSGDPTKSAGNFLIAAIYKF</sequence>
<dbReference type="Proteomes" id="UP000261284">
    <property type="component" value="Unassembled WGS sequence"/>
</dbReference>
<comment type="caution">
    <text evidence="2">The sequence shown here is derived from an EMBL/GenBank/DDBJ whole genome shotgun (WGS) entry which is preliminary data.</text>
</comment>
<dbReference type="PROSITE" id="PS51257">
    <property type="entry name" value="PROKAR_LIPOPROTEIN"/>
    <property type="match status" value="1"/>
</dbReference>
<keyword evidence="3" id="KW-1185">Reference proteome</keyword>
<feature type="chain" id="PRO_5017711430" evidence="1">
    <location>
        <begin position="21"/>
        <end position="352"/>
    </location>
</feature>
<evidence type="ECO:0000313" key="2">
    <source>
        <dbReference type="EMBL" id="RFM27590.1"/>
    </source>
</evidence>
<dbReference type="RefSeq" id="WP_116847667.1">
    <property type="nucleotide sequence ID" value="NZ_QTJU01000004.1"/>
</dbReference>
<reference evidence="2 3" key="1">
    <citation type="submission" date="2018-08" db="EMBL/GenBank/DDBJ databases">
        <title>Chitinophagaceae sp. K23C18032701, a novel bacterium isolated from forest soil.</title>
        <authorList>
            <person name="Wang C."/>
        </authorList>
    </citation>
    <scope>NUCLEOTIDE SEQUENCE [LARGE SCALE GENOMIC DNA]</scope>
    <source>
        <strain evidence="2 3">K23C18032701</strain>
    </source>
</reference>
<accession>A0A3E1NI37</accession>
<keyword evidence="1" id="KW-0732">Signal</keyword>
<dbReference type="EMBL" id="QTJU01000004">
    <property type="protein sequence ID" value="RFM27590.1"/>
    <property type="molecule type" value="Genomic_DNA"/>
</dbReference>
<evidence type="ECO:0000256" key="1">
    <source>
        <dbReference type="SAM" id="SignalP"/>
    </source>
</evidence>
<proteinExistence type="predicted"/>
<name>A0A3E1NI37_9BACT</name>
<dbReference type="AlphaFoldDB" id="A0A3E1NI37"/>
<protein>
    <submittedName>
        <fullName evidence="2">Porin</fullName>
    </submittedName>
</protein>
<dbReference type="SUPFAM" id="SSF56935">
    <property type="entry name" value="Porins"/>
    <property type="match status" value="1"/>
</dbReference>